<dbReference type="KEGG" id="wei:EQG49_05670"/>
<dbReference type="EMBL" id="CP037940">
    <property type="protein sequence ID" value="QBO35983.1"/>
    <property type="molecule type" value="Genomic_DNA"/>
</dbReference>
<proteinExistence type="predicted"/>
<evidence type="ECO:0000313" key="3">
    <source>
        <dbReference type="EMBL" id="QBO35983.1"/>
    </source>
</evidence>
<feature type="region of interest" description="Disordered" evidence="1">
    <location>
        <begin position="87"/>
        <end position="107"/>
    </location>
</feature>
<dbReference type="Proteomes" id="UP000292886">
    <property type="component" value="Chromosome"/>
</dbReference>
<dbReference type="AlphaFoldDB" id="A0A4P6YTJ0"/>
<dbReference type="OrthoDB" id="3193516at2"/>
<keyword evidence="2" id="KW-0472">Membrane</keyword>
<protein>
    <submittedName>
        <fullName evidence="3">Uncharacterized protein</fullName>
    </submittedName>
</protein>
<reference evidence="4" key="1">
    <citation type="submission" date="2019-03" db="EMBL/GenBank/DDBJ databases">
        <title>Weissella sp. 26KH-42 Genome sequencing.</title>
        <authorList>
            <person name="Heo J."/>
            <person name="Kim S.-J."/>
            <person name="Kim J.-S."/>
            <person name="Hong S.-B."/>
            <person name="Kwon S.-W."/>
        </authorList>
    </citation>
    <scope>NUCLEOTIDE SEQUENCE [LARGE SCALE GENOMIC DNA]</scope>
    <source>
        <strain evidence="4">26KH-42</strain>
    </source>
</reference>
<keyword evidence="4" id="KW-1185">Reference proteome</keyword>
<feature type="transmembrane region" description="Helical" evidence="2">
    <location>
        <begin position="65"/>
        <end position="82"/>
    </location>
</feature>
<evidence type="ECO:0000313" key="4">
    <source>
        <dbReference type="Proteomes" id="UP000292886"/>
    </source>
</evidence>
<organism evidence="3 4">
    <name type="scientific">Periweissella cryptocerci</name>
    <dbReference type="NCBI Taxonomy" id="2506420"/>
    <lineage>
        <taxon>Bacteria</taxon>
        <taxon>Bacillati</taxon>
        <taxon>Bacillota</taxon>
        <taxon>Bacilli</taxon>
        <taxon>Lactobacillales</taxon>
        <taxon>Lactobacillaceae</taxon>
        <taxon>Periweissella</taxon>
    </lineage>
</organism>
<name>A0A4P6YTJ0_9LACO</name>
<evidence type="ECO:0000256" key="2">
    <source>
        <dbReference type="SAM" id="Phobius"/>
    </source>
</evidence>
<keyword evidence="2" id="KW-0812">Transmembrane</keyword>
<dbReference type="RefSeq" id="WP_133363062.1">
    <property type="nucleotide sequence ID" value="NZ_CP037940.1"/>
</dbReference>
<accession>A0A4P6YTJ0</accession>
<gene>
    <name evidence="3" type="ORF">EQG49_05670</name>
</gene>
<keyword evidence="2" id="KW-1133">Transmembrane helix</keyword>
<sequence length="416" mass="46644">MANKFDDMKRSNQERFDGIDRDIGNLTKINDELNRVADVALNVDSIIDNFDEEFRKQTKMKKADYVFLVTATILQVIRQYALTTGHFDRNNRPDDKTAAGNHDYGDDRGGKLYHPSWAEVHEMPVTFDVNFGSGNFKGASGKSPLSTSGMGHRFSTVGHDPVLGWVFGTANIATRTVTSVDLKSYHVTHGTYGNALGGHDYISKHADTDKVLYYAFIHPFKEKDKSKRVEEFAILVEALHQEWKHLKSDVHTKHSLPVPMLNTVVNSEKFAEEIAKYGLDIGGIQSKAQEGQKTLANVGLDASNILDVSKQAAYAMAINTMIAMLHRMMYDEKKDGSIELYKVRTNKIISYSNIIASSSNVIYVALTKDIDKLDIGGILVTIATVFKNELYREKIFEEFLSSEWSKQVIGDDVVLD</sequence>
<evidence type="ECO:0000256" key="1">
    <source>
        <dbReference type="SAM" id="MobiDB-lite"/>
    </source>
</evidence>